<reference evidence="2" key="2">
    <citation type="submission" date="2023-08" db="EMBL/GenBank/DDBJ databases">
        <title>Nitrogen cycling bacteria in agricultural field soils.</title>
        <authorList>
            <person name="Jang J."/>
        </authorList>
    </citation>
    <scope>NUCLEOTIDE SEQUENCE</scope>
    <source>
        <strain evidence="2">PS3-36</strain>
    </source>
</reference>
<sequence length="223" mass="25835">MYQISEAQVIRNEFSIIPYTWIRSDKPNKSICIMLPGLGYTTQRPLFDYATGLFLNHQVDVLQINYQFTKNERFKELPDADQTQWMYDDVKVVVVEVLKNTNYEQFFIFGKSIGSIPMAKEWSEKGFVQNAVGIWLTPLVKIDNAYEALLNADHPSLCVIGDMDHHFNEEKVSTLKNNPLVYTFIVPDADHSLEIGGDIFASIEALKEVMKRVEDFMMRYKPY</sequence>
<dbReference type="Pfam" id="PF20408">
    <property type="entry name" value="Abhydrolase_11"/>
    <property type="match status" value="1"/>
</dbReference>
<dbReference type="AlphaFoldDB" id="A0A4R5VNH9"/>
<keyword evidence="5" id="KW-1185">Reference proteome</keyword>
<dbReference type="Gene3D" id="3.40.50.1820">
    <property type="entry name" value="alpha/beta hydrolase"/>
    <property type="match status" value="1"/>
</dbReference>
<dbReference type="RefSeq" id="WP_133336573.1">
    <property type="nucleotide sequence ID" value="NZ_JAVGVR010000001.1"/>
</dbReference>
<dbReference type="EMBL" id="SMYO01000008">
    <property type="protein sequence ID" value="TDK59841.1"/>
    <property type="molecule type" value="Genomic_DNA"/>
</dbReference>
<evidence type="ECO:0000259" key="1">
    <source>
        <dbReference type="Pfam" id="PF20408"/>
    </source>
</evidence>
<evidence type="ECO:0000313" key="4">
    <source>
        <dbReference type="Proteomes" id="UP000295132"/>
    </source>
</evidence>
<evidence type="ECO:0000313" key="5">
    <source>
        <dbReference type="Proteomes" id="UP001178888"/>
    </source>
</evidence>
<dbReference type="Proteomes" id="UP001178888">
    <property type="component" value="Unassembled WGS sequence"/>
</dbReference>
<dbReference type="InterPro" id="IPR029058">
    <property type="entry name" value="AB_hydrolase_fold"/>
</dbReference>
<dbReference type="PIRSF" id="PIRSF033634">
    <property type="entry name" value="UCP033634"/>
    <property type="match status" value="1"/>
</dbReference>
<dbReference type="InterPro" id="IPR046879">
    <property type="entry name" value="KANL3/Tex30_Abhydrolase"/>
</dbReference>
<keyword evidence="3" id="KW-0378">Hydrolase</keyword>
<organism evidence="3 4">
    <name type="scientific">Bacillus salipaludis</name>
    <dbReference type="NCBI Taxonomy" id="2547811"/>
    <lineage>
        <taxon>Bacteria</taxon>
        <taxon>Bacillati</taxon>
        <taxon>Bacillota</taxon>
        <taxon>Bacilli</taxon>
        <taxon>Bacillales</taxon>
        <taxon>Bacillaceae</taxon>
        <taxon>Bacillus</taxon>
    </lineage>
</organism>
<gene>
    <name evidence="3" type="ORF">E2K98_18120</name>
    <name evidence="2" type="ORF">RCG21_05360</name>
</gene>
<accession>A0A4R5VNH9</accession>
<name>A0A4R5VNH9_9BACI</name>
<dbReference type="EMBL" id="JAVGVR010000001">
    <property type="protein sequence ID" value="MDQ6595824.1"/>
    <property type="molecule type" value="Genomic_DNA"/>
</dbReference>
<comment type="caution">
    <text evidence="3">The sequence shown here is derived from an EMBL/GenBank/DDBJ whole genome shotgun (WGS) entry which is preliminary data.</text>
</comment>
<dbReference type="GO" id="GO:0016787">
    <property type="term" value="F:hydrolase activity"/>
    <property type="evidence" value="ECO:0007669"/>
    <property type="project" value="UniProtKB-KW"/>
</dbReference>
<protein>
    <submittedName>
        <fullName evidence="3">Alpha/beta hydrolase</fullName>
    </submittedName>
</protein>
<dbReference type="SUPFAM" id="SSF53474">
    <property type="entry name" value="alpha/beta-Hydrolases"/>
    <property type="match status" value="1"/>
</dbReference>
<dbReference type="Proteomes" id="UP000295132">
    <property type="component" value="Unassembled WGS sequence"/>
</dbReference>
<feature type="domain" description="KANL3/Tex30 alpha/beta hydrolase-like" evidence="1">
    <location>
        <begin position="37"/>
        <end position="197"/>
    </location>
</feature>
<dbReference type="InterPro" id="IPR017018">
    <property type="entry name" value="UCP033634"/>
</dbReference>
<evidence type="ECO:0000313" key="2">
    <source>
        <dbReference type="EMBL" id="MDQ6595824.1"/>
    </source>
</evidence>
<proteinExistence type="predicted"/>
<evidence type="ECO:0000313" key="3">
    <source>
        <dbReference type="EMBL" id="TDK59841.1"/>
    </source>
</evidence>
<reference evidence="3 4" key="1">
    <citation type="submission" date="2019-03" db="EMBL/GenBank/DDBJ databases">
        <title>Bacillus niacini sp. nov. a Nicotinate-Metabolizing Mesophile Isolated from Soil.</title>
        <authorList>
            <person name="Zhang G."/>
        </authorList>
    </citation>
    <scope>NUCLEOTIDE SEQUENCE [LARGE SCALE GENOMIC DNA]</scope>
    <source>
        <strain evidence="3 4">WN066</strain>
    </source>
</reference>